<organism evidence="3 4">
    <name type="scientific">Saccharopolyspora rhizosphaerae</name>
    <dbReference type="NCBI Taxonomy" id="2492662"/>
    <lineage>
        <taxon>Bacteria</taxon>
        <taxon>Bacillati</taxon>
        <taxon>Actinomycetota</taxon>
        <taxon>Actinomycetes</taxon>
        <taxon>Pseudonocardiales</taxon>
        <taxon>Pseudonocardiaceae</taxon>
        <taxon>Saccharopolyspora</taxon>
    </lineage>
</organism>
<evidence type="ECO:0000313" key="4">
    <source>
        <dbReference type="Proteomes" id="UP000274515"/>
    </source>
</evidence>
<dbReference type="CDD" id="cd02978">
    <property type="entry name" value="KaiB_like"/>
    <property type="match status" value="1"/>
</dbReference>
<dbReference type="SUPFAM" id="SSF52833">
    <property type="entry name" value="Thioredoxin-like"/>
    <property type="match status" value="1"/>
</dbReference>
<dbReference type="SMART" id="SM01248">
    <property type="entry name" value="KaiB"/>
    <property type="match status" value="1"/>
</dbReference>
<dbReference type="InterPro" id="IPR011649">
    <property type="entry name" value="KaiB_domain"/>
</dbReference>
<dbReference type="InterPro" id="IPR039022">
    <property type="entry name" value="KaiB-like"/>
</dbReference>
<dbReference type="EMBL" id="RSAA01000001">
    <property type="protein sequence ID" value="RRO20781.1"/>
    <property type="molecule type" value="Genomic_DNA"/>
</dbReference>
<proteinExistence type="predicted"/>
<reference evidence="3 4" key="1">
    <citation type="submission" date="2018-11" db="EMBL/GenBank/DDBJ databases">
        <title>Saccharopolyspora rhizosphaerae sp. nov., an actinomycete isolated from rhizosphere soil in Thailand.</title>
        <authorList>
            <person name="Intra B."/>
            <person name="Euanorasetr J."/>
            <person name="Take A."/>
            <person name="Inahashi Y."/>
            <person name="Mori M."/>
            <person name="Panbangred W."/>
            <person name="Matsumoto A."/>
        </authorList>
    </citation>
    <scope>NUCLEOTIDE SEQUENCE [LARGE SCALE GENOMIC DNA]</scope>
    <source>
        <strain evidence="3 4">H219</strain>
    </source>
</reference>
<name>A0A3R8PBN3_9PSEU</name>
<protein>
    <submittedName>
        <fullName evidence="3">Circadian clock protein KaiB</fullName>
    </submittedName>
</protein>
<gene>
    <name evidence="3" type="ORF">EIL87_02325</name>
</gene>
<evidence type="ECO:0000259" key="2">
    <source>
        <dbReference type="SMART" id="SM01248"/>
    </source>
</evidence>
<dbReference type="InterPro" id="IPR036249">
    <property type="entry name" value="Thioredoxin-like_sf"/>
</dbReference>
<keyword evidence="4" id="KW-1185">Reference proteome</keyword>
<feature type="region of interest" description="Disordered" evidence="1">
    <location>
        <begin position="73"/>
        <end position="102"/>
    </location>
</feature>
<dbReference type="PANTHER" id="PTHR41709">
    <property type="entry name" value="KAIB-LIKE PROTEIN 1"/>
    <property type="match status" value="1"/>
</dbReference>
<dbReference type="PANTHER" id="PTHR41709:SF2">
    <property type="entry name" value="CIRCADIAN CLOCK PROTEIN KAIB2"/>
    <property type="match status" value="1"/>
</dbReference>
<dbReference type="Gene3D" id="3.40.30.10">
    <property type="entry name" value="Glutaredoxin"/>
    <property type="match status" value="1"/>
</dbReference>
<accession>A0A3R8PBN3</accession>
<feature type="domain" description="KaiB" evidence="2">
    <location>
        <begin position="7"/>
        <end position="88"/>
    </location>
</feature>
<dbReference type="OrthoDB" id="5458519at2"/>
<evidence type="ECO:0000256" key="1">
    <source>
        <dbReference type="SAM" id="MobiDB-lite"/>
    </source>
</evidence>
<dbReference type="Proteomes" id="UP000274515">
    <property type="component" value="Unassembled WGS sequence"/>
</dbReference>
<dbReference type="AlphaFoldDB" id="A0A3R8PBN3"/>
<comment type="caution">
    <text evidence="3">The sequence shown here is derived from an EMBL/GenBank/DDBJ whole genome shotgun (WGS) entry which is preliminary data.</text>
</comment>
<evidence type="ECO:0000313" key="3">
    <source>
        <dbReference type="EMBL" id="RRO20781.1"/>
    </source>
</evidence>
<dbReference type="Pfam" id="PF07689">
    <property type="entry name" value="KaiB"/>
    <property type="match status" value="1"/>
</dbReference>
<dbReference type="GO" id="GO:0048511">
    <property type="term" value="P:rhythmic process"/>
    <property type="evidence" value="ECO:0007669"/>
    <property type="project" value="InterPro"/>
</dbReference>
<sequence>MADFSFRLFVVGQTERSQAAWTNLRTVCERLVPGRYEIEVVDAAEHPELAAEQRVLATPTVVRIAPGPQRRVVGDLSDHSRTTAALGLPGNAELPPEWRCDS</sequence>